<evidence type="ECO:0000256" key="1">
    <source>
        <dbReference type="SAM" id="Phobius"/>
    </source>
</evidence>
<protein>
    <submittedName>
        <fullName evidence="2">Uncharacterized protein</fullName>
    </submittedName>
</protein>
<evidence type="ECO:0000313" key="3">
    <source>
        <dbReference type="Proteomes" id="UP000078446"/>
    </source>
</evidence>
<proteinExistence type="predicted"/>
<dbReference type="EMBL" id="LXHE01000014">
    <property type="protein sequence ID" value="OAV00409.1"/>
    <property type="molecule type" value="Genomic_DNA"/>
</dbReference>
<sequence>MLLLISALFPMGLFAILVIVILDWLIISRVPLLSKLLK</sequence>
<keyword evidence="1" id="KW-0472">Membrane</keyword>
<evidence type="ECO:0000313" key="2">
    <source>
        <dbReference type="EMBL" id="OAV00409.1"/>
    </source>
</evidence>
<feature type="transmembrane region" description="Helical" evidence="1">
    <location>
        <begin position="6"/>
        <end position="27"/>
    </location>
</feature>
<keyword evidence="1" id="KW-0812">Transmembrane</keyword>
<dbReference type="Proteomes" id="UP000078446">
    <property type="component" value="Unassembled WGS sequence"/>
</dbReference>
<name>A0A7Z0UY79_MORCA</name>
<comment type="caution">
    <text evidence="2">The sequence shown here is derived from an EMBL/GenBank/DDBJ whole genome shotgun (WGS) entry which is preliminary data.</text>
</comment>
<gene>
    <name evidence="2" type="ORF">AO382_1559</name>
</gene>
<dbReference type="AlphaFoldDB" id="A0A7Z0UY79"/>
<accession>A0A7Z0UY79</accession>
<keyword evidence="1" id="KW-1133">Transmembrane helix</keyword>
<reference evidence="2 3" key="1">
    <citation type="journal article" date="2016" name="Genome Biol. Evol.">
        <title>Comparative Genomic Analyses of the Moraxella catarrhalis Serosensitive and Seroresistant Lineages Demonstrate Their Independent Evolution.</title>
        <authorList>
            <person name="Earl J.P."/>
            <person name="de Vries S.P."/>
            <person name="Ahmed A."/>
            <person name="Powell E."/>
            <person name="Schultz M.P."/>
            <person name="Hermans P.W."/>
            <person name="Hill D.J."/>
            <person name="Zhou Z."/>
            <person name="Constantinidou C.I."/>
            <person name="Hu F.Z."/>
            <person name="Bootsma H.J."/>
            <person name="Ehrlich G.D."/>
        </authorList>
    </citation>
    <scope>NUCLEOTIDE SEQUENCE [LARGE SCALE GENOMIC DNA]</scope>
    <source>
        <strain evidence="2 3">Z7574</strain>
    </source>
</reference>
<organism evidence="2 3">
    <name type="scientific">Moraxella catarrhalis</name>
    <name type="common">Branhamella catarrhalis</name>
    <dbReference type="NCBI Taxonomy" id="480"/>
    <lineage>
        <taxon>Bacteria</taxon>
        <taxon>Pseudomonadati</taxon>
        <taxon>Pseudomonadota</taxon>
        <taxon>Gammaproteobacteria</taxon>
        <taxon>Moraxellales</taxon>
        <taxon>Moraxellaceae</taxon>
        <taxon>Moraxella</taxon>
    </lineage>
</organism>